<dbReference type="GO" id="GO:0003676">
    <property type="term" value="F:nucleic acid binding"/>
    <property type="evidence" value="ECO:0007669"/>
    <property type="project" value="InterPro"/>
</dbReference>
<accession>A0A367J3R8</accession>
<proteinExistence type="predicted"/>
<keyword evidence="3" id="KW-1185">Reference proteome</keyword>
<comment type="caution">
    <text evidence="2">The sequence shown here is derived from an EMBL/GenBank/DDBJ whole genome shotgun (WGS) entry which is preliminary data.</text>
</comment>
<gene>
    <name evidence="2" type="ORF">CU098_007571</name>
</gene>
<evidence type="ECO:0000313" key="2">
    <source>
        <dbReference type="EMBL" id="RCH84565.1"/>
    </source>
</evidence>
<reference evidence="2 3" key="1">
    <citation type="journal article" date="2018" name="G3 (Bethesda)">
        <title>Phylogenetic and Phylogenomic Definition of Rhizopus Species.</title>
        <authorList>
            <person name="Gryganskyi A.P."/>
            <person name="Golan J."/>
            <person name="Dolatabadi S."/>
            <person name="Mondo S."/>
            <person name="Robb S."/>
            <person name="Idnurm A."/>
            <person name="Muszewska A."/>
            <person name="Steczkiewicz K."/>
            <person name="Masonjones S."/>
            <person name="Liao H.L."/>
            <person name="Gajdeczka M.T."/>
            <person name="Anike F."/>
            <person name="Vuek A."/>
            <person name="Anishchenko I.M."/>
            <person name="Voigt K."/>
            <person name="de Hoog G.S."/>
            <person name="Smith M.E."/>
            <person name="Heitman J."/>
            <person name="Vilgalys R."/>
            <person name="Stajich J.E."/>
        </authorList>
    </citation>
    <scope>NUCLEOTIDE SEQUENCE [LARGE SCALE GENOMIC DNA]</scope>
    <source>
        <strain evidence="2 3">LSU 92-RS-03</strain>
    </source>
</reference>
<evidence type="ECO:0000259" key="1">
    <source>
        <dbReference type="Pfam" id="PF13358"/>
    </source>
</evidence>
<dbReference type="AlphaFoldDB" id="A0A367J3R8"/>
<feature type="non-terminal residue" evidence="2">
    <location>
        <position position="1"/>
    </location>
</feature>
<evidence type="ECO:0000313" key="3">
    <source>
        <dbReference type="Proteomes" id="UP000253551"/>
    </source>
</evidence>
<dbReference type="InterPro" id="IPR038717">
    <property type="entry name" value="Tc1-like_DDE_dom"/>
</dbReference>
<dbReference type="Pfam" id="PF13358">
    <property type="entry name" value="DDE_3"/>
    <property type="match status" value="1"/>
</dbReference>
<dbReference type="Proteomes" id="UP000253551">
    <property type="component" value="Unassembled WGS sequence"/>
</dbReference>
<sequence>LQKEKTAVVTIPVTEAPSHSIIGVISSVGVVNLSIRILEVQPKKGPKGTTTGHRLRFLNETLNIMDKHHEMRESYLIMDNTPIHTLNQMEEVVKGRNRNYKFVHLPPYLPEPKPIEKF</sequence>
<dbReference type="Gene3D" id="3.30.420.10">
    <property type="entry name" value="Ribonuclease H-like superfamily/Ribonuclease H"/>
    <property type="match status" value="1"/>
</dbReference>
<feature type="domain" description="Tc1-like transposase DDE" evidence="1">
    <location>
        <begin position="53"/>
        <end position="117"/>
    </location>
</feature>
<dbReference type="STRING" id="4846.A0A367J3R8"/>
<protein>
    <recommendedName>
        <fullName evidence="1">Tc1-like transposase DDE domain-containing protein</fullName>
    </recommendedName>
</protein>
<organism evidence="2 3">
    <name type="scientific">Rhizopus stolonifer</name>
    <name type="common">Rhizopus nigricans</name>
    <dbReference type="NCBI Taxonomy" id="4846"/>
    <lineage>
        <taxon>Eukaryota</taxon>
        <taxon>Fungi</taxon>
        <taxon>Fungi incertae sedis</taxon>
        <taxon>Mucoromycota</taxon>
        <taxon>Mucoromycotina</taxon>
        <taxon>Mucoromycetes</taxon>
        <taxon>Mucorales</taxon>
        <taxon>Mucorineae</taxon>
        <taxon>Rhizopodaceae</taxon>
        <taxon>Rhizopus</taxon>
    </lineage>
</organism>
<dbReference type="EMBL" id="PJQM01004411">
    <property type="protein sequence ID" value="RCH84565.1"/>
    <property type="molecule type" value="Genomic_DNA"/>
</dbReference>
<name>A0A367J3R8_RHIST</name>
<dbReference type="InterPro" id="IPR036397">
    <property type="entry name" value="RNaseH_sf"/>
</dbReference>
<dbReference type="OrthoDB" id="2287621at2759"/>